<keyword evidence="4" id="KW-1185">Reference proteome</keyword>
<dbReference type="InterPro" id="IPR005194">
    <property type="entry name" value="Glyco_hydro_65_C"/>
</dbReference>
<dbReference type="Proteomes" id="UP000217265">
    <property type="component" value="Chromosome"/>
</dbReference>
<feature type="domain" description="Mannosylglycerate hydrolase MGH1-like glycoside hydrolase" evidence="2">
    <location>
        <begin position="100"/>
        <end position="416"/>
    </location>
</feature>
<dbReference type="InterPro" id="IPR008928">
    <property type="entry name" value="6-hairpin_glycosidase_sf"/>
</dbReference>
<keyword evidence="3" id="KW-0378">Hydrolase</keyword>
<reference evidence="3 4" key="1">
    <citation type="submission" date="2017-09" db="EMBL/GenBank/DDBJ databases">
        <title>Complete genome sequence of Verrucomicrobial strain HZ-65, isolated from freshwater.</title>
        <authorList>
            <person name="Choi A."/>
        </authorList>
    </citation>
    <scope>NUCLEOTIDE SEQUENCE [LARGE SCALE GENOMIC DNA]</scope>
    <source>
        <strain evidence="3 4">HZ-65</strain>
    </source>
</reference>
<dbReference type="KEGG" id="vbh:CMV30_05050"/>
<organism evidence="3 4">
    <name type="scientific">Nibricoccus aquaticus</name>
    <dbReference type="NCBI Taxonomy" id="2576891"/>
    <lineage>
        <taxon>Bacteria</taxon>
        <taxon>Pseudomonadati</taxon>
        <taxon>Verrucomicrobiota</taxon>
        <taxon>Opitutia</taxon>
        <taxon>Opitutales</taxon>
        <taxon>Opitutaceae</taxon>
        <taxon>Nibricoccus</taxon>
    </lineage>
</organism>
<dbReference type="EMBL" id="CP023344">
    <property type="protein sequence ID" value="ATC65998.1"/>
    <property type="molecule type" value="Genomic_DNA"/>
</dbReference>
<feature type="domain" description="Glycoside hydrolase family 65 C-terminal" evidence="1">
    <location>
        <begin position="435"/>
        <end position="489"/>
    </location>
</feature>
<evidence type="ECO:0000313" key="3">
    <source>
        <dbReference type="EMBL" id="ATC65998.1"/>
    </source>
</evidence>
<dbReference type="Gene3D" id="1.50.10.10">
    <property type="match status" value="1"/>
</dbReference>
<evidence type="ECO:0000259" key="1">
    <source>
        <dbReference type="Pfam" id="PF03633"/>
    </source>
</evidence>
<evidence type="ECO:0000313" key="4">
    <source>
        <dbReference type="Proteomes" id="UP000217265"/>
    </source>
</evidence>
<dbReference type="Pfam" id="PF03633">
    <property type="entry name" value="Glyco_hydro_65C"/>
    <property type="match status" value="1"/>
</dbReference>
<gene>
    <name evidence="3" type="ORF">CMV30_05050</name>
</gene>
<proteinExistence type="predicted"/>
<dbReference type="Pfam" id="PF22422">
    <property type="entry name" value="MGH1-like_GH"/>
    <property type="match status" value="1"/>
</dbReference>
<protein>
    <submittedName>
        <fullName evidence="3">Glycoside hydrolase</fullName>
    </submittedName>
</protein>
<name>A0A290QKV8_9BACT</name>
<accession>A0A290QKV8</accession>
<dbReference type="GO" id="GO:0005975">
    <property type="term" value="P:carbohydrate metabolic process"/>
    <property type="evidence" value="ECO:0007669"/>
    <property type="project" value="InterPro"/>
</dbReference>
<sequence>MIAVSAHSSLVVAGPAVLKPAAFAHHIEYFNSMENENVINLVPNSASWDWLQAQVPYFECSQSEVEQIYWYRWWALRKHLRKSETGHFVFTEFLTRANPVSSGLGHHLMELRWLHDQVPVDSYVQYWLRKDEQGKPQTRLRFYSSWLQDALYQRWMVTRDTGVLTGLLDDLVSDYDIWEKSKQRPDGLYWQFDVRDAMEESISGSRTKKNIRPTINSYMFGNARALAAIARLAGKEEIAATFDAKAVTLRKLTLESMWDADAKFFKVRLEDGPLADVREAIGFIPWYFGLPEKNAGYEAAWAQFSDTEGFNAPFGITTAERRHPRFRSHGVGTCEWDGAIWPYATSQTLVALANVLRDYPQPEPAVVTKRNYFDAFVDYTRAHRYDGLPYLGEYQDELTGEWLKGRDERSRYYNHSTYADLLITGMVGLRPRADDLVEVHSLLPDNSWSWFCLDNVRYHDRDLTIIWDKDGKKYNRGKGLIILIDGQEIGRGETLAPLTAKLPALAK</sequence>
<dbReference type="SUPFAM" id="SSF48208">
    <property type="entry name" value="Six-hairpin glycosidases"/>
    <property type="match status" value="1"/>
</dbReference>
<dbReference type="OrthoDB" id="231241at2"/>
<dbReference type="GO" id="GO:0016787">
    <property type="term" value="F:hydrolase activity"/>
    <property type="evidence" value="ECO:0007669"/>
    <property type="project" value="UniProtKB-KW"/>
</dbReference>
<dbReference type="InterPro" id="IPR012341">
    <property type="entry name" value="6hp_glycosidase-like_sf"/>
</dbReference>
<dbReference type="InterPro" id="IPR054491">
    <property type="entry name" value="MGH1-like_GH"/>
</dbReference>
<dbReference type="AlphaFoldDB" id="A0A290QKV8"/>
<evidence type="ECO:0000259" key="2">
    <source>
        <dbReference type="Pfam" id="PF22422"/>
    </source>
</evidence>